<dbReference type="GO" id="GO:0005829">
    <property type="term" value="C:cytosol"/>
    <property type="evidence" value="ECO:0007669"/>
    <property type="project" value="TreeGrafter"/>
</dbReference>
<dbReference type="InterPro" id="IPR035247">
    <property type="entry name" value="PRMT5_TIM"/>
</dbReference>
<feature type="binding site" evidence="6">
    <location>
        <position position="433"/>
    </location>
    <ligand>
        <name>S-adenosyl-L-methionine</name>
        <dbReference type="ChEBI" id="CHEBI:59789"/>
    </ligand>
</feature>
<feature type="compositionally biased region" description="Polar residues" evidence="8">
    <location>
        <begin position="343"/>
        <end position="352"/>
    </location>
</feature>
<dbReference type="Pfam" id="PF17286">
    <property type="entry name" value="PRMT5_C"/>
    <property type="match status" value="1"/>
</dbReference>
<dbReference type="Pfam" id="PF17285">
    <property type="entry name" value="PRMT5_TIM"/>
    <property type="match status" value="1"/>
</dbReference>
<feature type="compositionally biased region" description="Polar residues" evidence="8">
    <location>
        <begin position="563"/>
        <end position="581"/>
    </location>
</feature>
<dbReference type="GO" id="GO:0032259">
    <property type="term" value="P:methylation"/>
    <property type="evidence" value="ECO:0007669"/>
    <property type="project" value="UniProtKB-KW"/>
</dbReference>
<keyword evidence="13" id="KW-1185">Reference proteome</keyword>
<feature type="active site" description="Proton donor/acceptor" evidence="5">
    <location>
        <position position="592"/>
    </location>
</feature>
<dbReference type="PROSITE" id="PS51678">
    <property type="entry name" value="SAM_MT_PRMT"/>
    <property type="match status" value="1"/>
</dbReference>
<keyword evidence="2 4" id="KW-0808">Transferase</keyword>
<evidence type="ECO:0000313" key="12">
    <source>
        <dbReference type="EMBL" id="CAF9930929.1"/>
    </source>
</evidence>
<feature type="binding site" evidence="6">
    <location>
        <position position="504"/>
    </location>
    <ligand>
        <name>S-adenosyl-L-methionine</name>
        <dbReference type="ChEBI" id="CHEBI:59789"/>
    </ligand>
</feature>
<reference evidence="12" key="1">
    <citation type="submission" date="2021-03" db="EMBL/GenBank/DDBJ databases">
        <authorList>
            <person name="Tagirdzhanova G."/>
        </authorList>
    </citation>
    <scope>NUCLEOTIDE SEQUENCE</scope>
</reference>
<evidence type="ECO:0000259" key="10">
    <source>
        <dbReference type="Pfam" id="PF17285"/>
    </source>
</evidence>
<dbReference type="PANTHER" id="PTHR10738">
    <property type="entry name" value="PROTEIN ARGININE N-METHYLTRANSFERASE 5"/>
    <property type="match status" value="1"/>
</dbReference>
<keyword evidence="3 4" id="KW-0949">S-adenosyl-L-methionine</keyword>
<dbReference type="PIRSF" id="PIRSF015894">
    <property type="entry name" value="Skb1_MeTrfase"/>
    <property type="match status" value="1"/>
</dbReference>
<feature type="binding site" evidence="6">
    <location>
        <begin position="442"/>
        <end position="443"/>
    </location>
    <ligand>
        <name>S-adenosyl-L-methionine</name>
        <dbReference type="ChEBI" id="CHEBI:59789"/>
    </ligand>
</feature>
<feature type="active site" description="Proton donor/acceptor" evidence="5">
    <location>
        <position position="601"/>
    </location>
</feature>
<evidence type="ECO:0000313" key="13">
    <source>
        <dbReference type="Proteomes" id="UP000664534"/>
    </source>
</evidence>
<comment type="similarity">
    <text evidence="4">Belongs to the class I-like SAM-binding methyltransferase superfamily.</text>
</comment>
<evidence type="ECO:0000256" key="5">
    <source>
        <dbReference type="PIRSR" id="PIRSR015894-1"/>
    </source>
</evidence>
<dbReference type="GO" id="GO:0005634">
    <property type="term" value="C:nucleus"/>
    <property type="evidence" value="ECO:0007669"/>
    <property type="project" value="TreeGrafter"/>
</dbReference>
<feature type="compositionally biased region" description="Basic and acidic residues" evidence="8">
    <location>
        <begin position="372"/>
        <end position="382"/>
    </location>
</feature>
<dbReference type="EMBL" id="CAJPDT010000059">
    <property type="protein sequence ID" value="CAF9930929.1"/>
    <property type="molecule type" value="Genomic_DNA"/>
</dbReference>
<dbReference type="GO" id="GO:0006355">
    <property type="term" value="P:regulation of DNA-templated transcription"/>
    <property type="evidence" value="ECO:0007669"/>
    <property type="project" value="TreeGrafter"/>
</dbReference>
<feature type="domain" description="PRMT5 oligomerisation" evidence="11">
    <location>
        <begin position="625"/>
        <end position="809"/>
    </location>
</feature>
<dbReference type="InterPro" id="IPR035075">
    <property type="entry name" value="PRMT5"/>
</dbReference>
<feature type="domain" description="PRMT5 arginine-N-methyltransferase" evidence="9">
    <location>
        <begin position="407"/>
        <end position="622"/>
    </location>
</feature>
<evidence type="ECO:0000259" key="11">
    <source>
        <dbReference type="Pfam" id="PF17286"/>
    </source>
</evidence>
<dbReference type="SUPFAM" id="SSF53335">
    <property type="entry name" value="S-adenosyl-L-methionine-dependent methyltransferases"/>
    <property type="match status" value="1"/>
</dbReference>
<dbReference type="AlphaFoldDB" id="A0A8H3FXA5"/>
<evidence type="ECO:0000256" key="6">
    <source>
        <dbReference type="PIRSR" id="PIRSR015894-2"/>
    </source>
</evidence>
<dbReference type="InterPro" id="IPR029063">
    <property type="entry name" value="SAM-dependent_MTases_sf"/>
</dbReference>
<dbReference type="Gene3D" id="3.40.50.150">
    <property type="entry name" value="Vaccinia Virus protein VP39"/>
    <property type="match status" value="1"/>
</dbReference>
<feature type="binding site" evidence="6">
    <location>
        <begin position="531"/>
        <end position="532"/>
    </location>
    <ligand>
        <name>S-adenosyl-L-methionine</name>
        <dbReference type="ChEBI" id="CHEBI:59789"/>
    </ligand>
</feature>
<evidence type="ECO:0000256" key="4">
    <source>
        <dbReference type="PIRNR" id="PIRNR015894"/>
    </source>
</evidence>
<gene>
    <name evidence="12" type="primary">SKB1</name>
    <name evidence="12" type="ORF">IMSHALPRED_008318</name>
</gene>
<organism evidence="12 13">
    <name type="scientific">Imshaugia aleurites</name>
    <dbReference type="NCBI Taxonomy" id="172621"/>
    <lineage>
        <taxon>Eukaryota</taxon>
        <taxon>Fungi</taxon>
        <taxon>Dikarya</taxon>
        <taxon>Ascomycota</taxon>
        <taxon>Pezizomycotina</taxon>
        <taxon>Lecanoromycetes</taxon>
        <taxon>OSLEUM clade</taxon>
        <taxon>Lecanoromycetidae</taxon>
        <taxon>Lecanorales</taxon>
        <taxon>Lecanorineae</taxon>
        <taxon>Parmeliaceae</taxon>
        <taxon>Imshaugia</taxon>
    </lineage>
</organism>
<feature type="region of interest" description="Disordered" evidence="8">
    <location>
        <begin position="546"/>
        <end position="581"/>
    </location>
</feature>
<name>A0A8H3FXA5_9LECA</name>
<evidence type="ECO:0000256" key="1">
    <source>
        <dbReference type="ARBA" id="ARBA00022603"/>
    </source>
</evidence>
<comment type="caution">
    <text evidence="12">The sequence shown here is derived from an EMBL/GenBank/DDBJ whole genome shotgun (WGS) entry which is preliminary data.</text>
</comment>
<evidence type="ECO:0000259" key="9">
    <source>
        <dbReference type="Pfam" id="PF05185"/>
    </source>
</evidence>
<evidence type="ECO:0000256" key="7">
    <source>
        <dbReference type="PIRSR" id="PIRSR015894-3"/>
    </source>
</evidence>
<accession>A0A8H3FXA5</accession>
<feature type="domain" description="PRMT5 TIM barrel" evidence="10">
    <location>
        <begin position="36"/>
        <end position="398"/>
    </location>
</feature>
<dbReference type="InterPro" id="IPR007857">
    <property type="entry name" value="Arg_MeTrfase_PRMT5"/>
</dbReference>
<keyword evidence="1 4" id="KW-0489">Methyltransferase</keyword>
<dbReference type="InterPro" id="IPR035248">
    <property type="entry name" value="PRMT5_C"/>
</dbReference>
<evidence type="ECO:0000256" key="8">
    <source>
        <dbReference type="SAM" id="MobiDB-lite"/>
    </source>
</evidence>
<feature type="region of interest" description="Disordered" evidence="8">
    <location>
        <begin position="337"/>
        <end position="386"/>
    </location>
</feature>
<evidence type="ECO:0000256" key="3">
    <source>
        <dbReference type="ARBA" id="ARBA00022691"/>
    </source>
</evidence>
<dbReference type="Pfam" id="PF05185">
    <property type="entry name" value="PRMT5"/>
    <property type="match status" value="1"/>
</dbReference>
<evidence type="ECO:0000256" key="2">
    <source>
        <dbReference type="ARBA" id="ARBA00022679"/>
    </source>
</evidence>
<dbReference type="Gene3D" id="2.70.160.11">
    <property type="entry name" value="Hnrnp arginine n-methyltransferase1"/>
    <property type="match status" value="1"/>
</dbReference>
<sequence>MDSPAEDWNPTFWIGHHDSKRVRVTPEVLEQAHACNYDMLTSPITTPTFHTRVLTLLSNYITELDRNCGTELPVPTIPSLSPVDTPLAPGDTISHLLAIVSPWIDLCSPDPVIYDVSCQVLLLEVAYAAFCGTGNIILPSPKLHHGKLHGEGVTRYAYAIKEALKIAQYIQLSIMFPMMDGPEQDGDEVEGSLAQEARAKYVGLSDGHSQKDSMEFTRETMRDIDQNDDGESIRRRKSAKFDLFGTWDAWNVIRTLCTYDARLFVALSVPSRLPSLSIRSRWHSEPLRLICFSERAFSQNATGHPAFTHSHQELLTQYMRIRNAPWILLMDVGPIPEPDEPESSTTIANGWQPSGEAAGPSSFAPTPAEANQIRRQDSKKPESLSPTAHLDYLRVLQRRQPPKTLLQRFGAGYQDYLQSPLQPLTENLESVTYEVFEKDPVKYDLYYQAIAQALSDWREQGKPGSGPDGRIVVAVVGAGRGPLVTKALLASESEGIPIDMWAVEKNPNAFVLLQRHNQERWSNCVNLVQSDMRSWKGPLREIAIQPSGYAGHWPPPRDKGDNPITSQNQFSTAAPTASQTSNHGPIDILISELLGSFADNELSPECLDGVLPLLNPAHGISIPASYTAYLTPIAAPKIHADILARTVTHKEAPNTPYVVMLQAIDYLSTTSRPSPSSSATDSSPIPVSVPNILPAWSFSHGSMEALPASSKNAHNTRQARLSFNLRDRAVCHGLAGYFEATLYPGVELSTNPLNMDEKSPEMMSWFPIFFPLKTPIYTPDASTLTVSIFRATDNRKVWYEWMVEAWSNLLGSGVGSGVEKRKVRLGISEIGSSKEGGCMM</sequence>
<dbReference type="Gene3D" id="3.20.20.150">
    <property type="entry name" value="Divalent-metal-dependent TIM barrel enzymes"/>
    <property type="match status" value="1"/>
</dbReference>
<feature type="site" description="Critical for specifying symmetric addition of methyl groups" evidence="7">
    <location>
        <position position="436"/>
    </location>
</feature>
<dbReference type="GO" id="GO:0016274">
    <property type="term" value="F:protein-arginine N-methyltransferase activity"/>
    <property type="evidence" value="ECO:0007669"/>
    <property type="project" value="InterPro"/>
</dbReference>
<protein>
    <recommendedName>
        <fullName evidence="4">Protein arginine N-methyltransferase</fullName>
    </recommendedName>
</protein>
<dbReference type="OrthoDB" id="1368803at2759"/>
<dbReference type="Proteomes" id="UP000664534">
    <property type="component" value="Unassembled WGS sequence"/>
</dbReference>
<dbReference type="PANTHER" id="PTHR10738:SF0">
    <property type="entry name" value="PROTEIN ARGININE N-METHYLTRANSFERASE 5"/>
    <property type="match status" value="1"/>
</dbReference>
<dbReference type="InterPro" id="IPR025799">
    <property type="entry name" value="Arg_MeTrfase"/>
</dbReference>
<proteinExistence type="inferred from homology"/>